<protein>
    <submittedName>
        <fullName evidence="2 3">Spore coat protein CotJB</fullName>
    </submittedName>
</protein>
<dbReference type="InterPro" id="IPR024207">
    <property type="entry name" value="CotJB_dom"/>
</dbReference>
<reference evidence="3" key="2">
    <citation type="submission" date="2019-04" db="EMBL/GenBank/DDBJ databases">
        <title>Evolution of Biomass-Degrading Anaerobic Consortia Revealed by Metagenomics.</title>
        <authorList>
            <person name="Peng X."/>
        </authorList>
    </citation>
    <scope>NUCLEOTIDE SEQUENCE</scope>
    <source>
        <strain evidence="3">SIG254</strain>
    </source>
</reference>
<name>A0A084JHM7_9CLOT</name>
<organism evidence="2 4">
    <name type="scientific">Clostridium sulfidigenes</name>
    <dbReference type="NCBI Taxonomy" id="318464"/>
    <lineage>
        <taxon>Bacteria</taxon>
        <taxon>Bacillati</taxon>
        <taxon>Bacillota</taxon>
        <taxon>Clostridia</taxon>
        <taxon>Eubacteriales</taxon>
        <taxon>Clostridiaceae</taxon>
        <taxon>Clostridium</taxon>
    </lineage>
</organism>
<dbReference type="RefSeq" id="WP_035129619.1">
    <property type="nucleotide sequence ID" value="NZ_JBQHQR010000002.1"/>
</dbReference>
<gene>
    <name evidence="3" type="ORF">E7215_09045</name>
    <name evidence="2" type="ORF">IO99_02115</name>
</gene>
<keyword evidence="4" id="KW-1185">Reference proteome</keyword>
<accession>A0A084JHM7</accession>
<dbReference type="Pfam" id="PF12652">
    <property type="entry name" value="CotJB"/>
    <property type="match status" value="1"/>
</dbReference>
<feature type="domain" description="Protein CotJB" evidence="1">
    <location>
        <begin position="5"/>
        <end position="80"/>
    </location>
</feature>
<evidence type="ECO:0000313" key="4">
    <source>
        <dbReference type="Proteomes" id="UP000028542"/>
    </source>
</evidence>
<dbReference type="PIRSF" id="PIRSF010606">
    <property type="entry name" value="Spore_coat_CotJB"/>
    <property type="match status" value="1"/>
</dbReference>
<comment type="caution">
    <text evidence="2">The sequence shown here is derived from an EMBL/GenBank/DDBJ whole genome shotgun (WGS) entry which is preliminary data.</text>
</comment>
<dbReference type="Proteomes" id="UP000768462">
    <property type="component" value="Unassembled WGS sequence"/>
</dbReference>
<keyword evidence="2" id="KW-0946">Virion</keyword>
<evidence type="ECO:0000313" key="2">
    <source>
        <dbReference type="EMBL" id="KEZ88461.1"/>
    </source>
</evidence>
<proteinExistence type="predicted"/>
<sequence length="82" mass="9709">MYDQELLNNIRKLQFYCIDLNLYLDNFPDNEEATKDLQAVSHKLGILVRQYEEKYGPLTNFGSASVESPMCWTSLPWPWENY</sequence>
<evidence type="ECO:0000313" key="3">
    <source>
        <dbReference type="EMBL" id="MBE6060302.1"/>
    </source>
</evidence>
<dbReference type="Proteomes" id="UP000028542">
    <property type="component" value="Unassembled WGS sequence"/>
</dbReference>
<keyword evidence="2" id="KW-0167">Capsid protein</keyword>
<dbReference type="STRING" id="318464.IO99_02115"/>
<dbReference type="AlphaFoldDB" id="A0A084JHM7"/>
<dbReference type="EMBL" id="JPMD01000002">
    <property type="protein sequence ID" value="KEZ88461.1"/>
    <property type="molecule type" value="Genomic_DNA"/>
</dbReference>
<dbReference type="EMBL" id="SVCM01000101">
    <property type="protein sequence ID" value="MBE6060302.1"/>
    <property type="molecule type" value="Genomic_DNA"/>
</dbReference>
<reference evidence="2 4" key="1">
    <citation type="submission" date="2014-07" db="EMBL/GenBank/DDBJ databases">
        <title>Draft genome of Clostridium sulfidigenes 113A isolated from sediments associated with methane hydrate from Krishna Godavari basin.</title>
        <authorList>
            <person name="Honkalas V.S."/>
            <person name="Dabir A.P."/>
            <person name="Arora P."/>
            <person name="Dhakephalkar P.K."/>
        </authorList>
    </citation>
    <scope>NUCLEOTIDE SEQUENCE [LARGE SCALE GENOMIC DNA]</scope>
    <source>
        <strain evidence="2 4">113A</strain>
    </source>
</reference>
<evidence type="ECO:0000259" key="1">
    <source>
        <dbReference type="Pfam" id="PF12652"/>
    </source>
</evidence>
<dbReference type="InterPro" id="IPR016571">
    <property type="entry name" value="Spore_coat_assembly_CotJB"/>
</dbReference>